<sequence length="267" mass="29307">MTSQYSTDHSSSSSSSCSPPWEVLVLVSEYLEPKTLAMASCVCKSWSVSMSSNHLWKPICTSHFPSLSNHLPLSLPYRRLYAVAHAASLRRRQAPPKPRLALSDLIFTLNITSSCSNNVIVSAVKPVEELSADPGGVFKFDIVAVDYDYEHAAEGSAAEEVKVAWNVVLKGWRGIFTMMDCDGKMSFSPCAEGWLSAELPPPGCYAGTAGSGIVADFKLLFGGRRESNDRIVRVEKVSVGILSVVNWRYVTVEDALRYVQHFLLPII</sequence>
<dbReference type="SUPFAM" id="SSF81383">
    <property type="entry name" value="F-box domain"/>
    <property type="match status" value="1"/>
</dbReference>
<organism evidence="3 4">
    <name type="scientific">Morus notabilis</name>
    <dbReference type="NCBI Taxonomy" id="981085"/>
    <lineage>
        <taxon>Eukaryota</taxon>
        <taxon>Viridiplantae</taxon>
        <taxon>Streptophyta</taxon>
        <taxon>Embryophyta</taxon>
        <taxon>Tracheophyta</taxon>
        <taxon>Spermatophyta</taxon>
        <taxon>Magnoliopsida</taxon>
        <taxon>eudicotyledons</taxon>
        <taxon>Gunneridae</taxon>
        <taxon>Pentapetalae</taxon>
        <taxon>rosids</taxon>
        <taxon>fabids</taxon>
        <taxon>Rosales</taxon>
        <taxon>Moraceae</taxon>
        <taxon>Moreae</taxon>
        <taxon>Morus</taxon>
    </lineage>
</organism>
<dbReference type="eggNOG" id="ENOG502RXK2">
    <property type="taxonomic scope" value="Eukaryota"/>
</dbReference>
<dbReference type="GO" id="GO:0005737">
    <property type="term" value="C:cytoplasm"/>
    <property type="evidence" value="ECO:0007669"/>
    <property type="project" value="TreeGrafter"/>
</dbReference>
<dbReference type="OrthoDB" id="1905685at2759"/>
<gene>
    <name evidence="3" type="ORF">L484_015511</name>
</gene>
<dbReference type="Pfam" id="PF12937">
    <property type="entry name" value="F-box-like"/>
    <property type="match status" value="1"/>
</dbReference>
<dbReference type="Gene3D" id="1.20.1280.50">
    <property type="match status" value="1"/>
</dbReference>
<dbReference type="KEGG" id="mnt:21398604"/>
<dbReference type="AlphaFoldDB" id="W9RIU5"/>
<dbReference type="GO" id="GO:0005634">
    <property type="term" value="C:nucleus"/>
    <property type="evidence" value="ECO:0007669"/>
    <property type="project" value="UniProtKB-SubCell"/>
</dbReference>
<keyword evidence="1" id="KW-0833">Ubl conjugation pathway</keyword>
<comment type="pathway">
    <text evidence="1">Protein modification; protein ubiquitination.</text>
</comment>
<accession>W9RIU5</accession>
<dbReference type="PANTHER" id="PTHR12874:SF16">
    <property type="entry name" value="OS01G0800800 PROTEIN"/>
    <property type="match status" value="1"/>
</dbReference>
<evidence type="ECO:0000259" key="2">
    <source>
        <dbReference type="Pfam" id="PF12937"/>
    </source>
</evidence>
<dbReference type="InterPro" id="IPR036047">
    <property type="entry name" value="F-box-like_dom_sf"/>
</dbReference>
<dbReference type="GO" id="GO:0031146">
    <property type="term" value="P:SCF-dependent proteasomal ubiquitin-dependent protein catabolic process"/>
    <property type="evidence" value="ECO:0007669"/>
    <property type="project" value="UniProtKB-UniRule"/>
</dbReference>
<comment type="subunit">
    <text evidence="1">Component of the SCF-type E3 ligase complex.</text>
</comment>
<keyword evidence="1" id="KW-0539">Nucleus</keyword>
<comment type="function">
    <text evidence="1">Acts as a component of a SCF E3 ubiquitin ligase complexes.</text>
</comment>
<keyword evidence="4" id="KW-1185">Reference proteome</keyword>
<dbReference type="GO" id="GO:0019005">
    <property type="term" value="C:SCF ubiquitin ligase complex"/>
    <property type="evidence" value="ECO:0007669"/>
    <property type="project" value="UniProtKB-UniRule"/>
</dbReference>
<evidence type="ECO:0000313" key="4">
    <source>
        <dbReference type="Proteomes" id="UP000030645"/>
    </source>
</evidence>
<protein>
    <recommendedName>
        <fullName evidence="1">F-box protein</fullName>
    </recommendedName>
</protein>
<dbReference type="Proteomes" id="UP000030645">
    <property type="component" value="Unassembled WGS sequence"/>
</dbReference>
<comment type="subcellular location">
    <subcellularLocation>
        <location evidence="1">Nucleus</location>
    </subcellularLocation>
</comment>
<feature type="domain" description="F-box" evidence="2">
    <location>
        <begin position="20"/>
        <end position="61"/>
    </location>
</feature>
<reference evidence="4" key="1">
    <citation type="submission" date="2013-01" db="EMBL/GenBank/DDBJ databases">
        <title>Draft Genome Sequence of a Mulberry Tree, Morus notabilis C.K. Schneid.</title>
        <authorList>
            <person name="He N."/>
            <person name="Zhao S."/>
        </authorList>
    </citation>
    <scope>NUCLEOTIDE SEQUENCE</scope>
</reference>
<evidence type="ECO:0000256" key="1">
    <source>
        <dbReference type="RuleBase" id="RU369085"/>
    </source>
</evidence>
<dbReference type="STRING" id="981085.W9RIU5"/>
<dbReference type="GO" id="GO:0009740">
    <property type="term" value="P:gibberellic acid mediated signaling pathway"/>
    <property type="evidence" value="ECO:0007669"/>
    <property type="project" value="TreeGrafter"/>
</dbReference>
<name>W9RIU5_9ROSA</name>
<dbReference type="InterPro" id="IPR001810">
    <property type="entry name" value="F-box_dom"/>
</dbReference>
<dbReference type="EMBL" id="KE345116">
    <property type="protein sequence ID" value="EXB93965.1"/>
    <property type="molecule type" value="Genomic_DNA"/>
</dbReference>
<evidence type="ECO:0000313" key="3">
    <source>
        <dbReference type="EMBL" id="EXB93965.1"/>
    </source>
</evidence>
<proteinExistence type="predicted"/>
<dbReference type="PANTHER" id="PTHR12874">
    <property type="entry name" value="F-BOX ONLY PROTEIN 48-RELATED"/>
    <property type="match status" value="1"/>
</dbReference>
<dbReference type="GO" id="GO:0016567">
    <property type="term" value="P:protein ubiquitination"/>
    <property type="evidence" value="ECO:0007669"/>
    <property type="project" value="UniProtKB-UniRule"/>
</dbReference>